<gene>
    <name evidence="1" type="ORF">EOD73_02695</name>
</gene>
<dbReference type="OrthoDB" id="8820785at2"/>
<dbReference type="Gene3D" id="3.40.50.1820">
    <property type="entry name" value="alpha/beta hydrolase"/>
    <property type="match status" value="1"/>
</dbReference>
<evidence type="ECO:0000313" key="2">
    <source>
        <dbReference type="Proteomes" id="UP000288587"/>
    </source>
</evidence>
<reference evidence="1 2" key="1">
    <citation type="submission" date="2019-01" db="EMBL/GenBank/DDBJ databases">
        <authorList>
            <person name="Chen W.-M."/>
        </authorList>
    </citation>
    <scope>NUCLEOTIDE SEQUENCE [LARGE SCALE GENOMIC DNA]</scope>
    <source>
        <strain evidence="1 2">CCP-18</strain>
    </source>
</reference>
<protein>
    <recommendedName>
        <fullName evidence="3">Alpha/beta hydrolase</fullName>
    </recommendedName>
</protein>
<dbReference type="EMBL" id="SACM01000001">
    <property type="protein sequence ID" value="RVT87943.1"/>
    <property type="molecule type" value="Genomic_DNA"/>
</dbReference>
<dbReference type="AlphaFoldDB" id="A0A3S2VIB9"/>
<evidence type="ECO:0008006" key="3">
    <source>
        <dbReference type="Google" id="ProtNLM"/>
    </source>
</evidence>
<name>A0A3S2VIB9_9BURK</name>
<dbReference type="Proteomes" id="UP000288587">
    <property type="component" value="Unassembled WGS sequence"/>
</dbReference>
<dbReference type="RefSeq" id="WP_127680623.1">
    <property type="nucleotide sequence ID" value="NZ_SACM01000001.1"/>
</dbReference>
<comment type="caution">
    <text evidence="1">The sequence shown here is derived from an EMBL/GenBank/DDBJ whole genome shotgun (WGS) entry which is preliminary data.</text>
</comment>
<proteinExistence type="predicted"/>
<dbReference type="InterPro" id="IPR029058">
    <property type="entry name" value="AB_hydrolase_fold"/>
</dbReference>
<accession>A0A3S2VIB9</accession>
<dbReference type="SUPFAM" id="SSF53474">
    <property type="entry name" value="alpha/beta-Hydrolases"/>
    <property type="match status" value="1"/>
</dbReference>
<sequence>MARVWQVPAEAGGPESYRLLIVPGSGCPAVLRASGDRWRLAFPGASVWVLQKPWLDPSGECAPEFAARDRLSHWQQAALAAMPGLPGDERPWVVLALSEGAEIAPALVEALPGAMALLTVGASGRDPADVAELLYGQDPGWQRLRRQAQGPGDDRLIVDGRSLGYWRDLLAWRVEPALRGMRQPWVRVWGDDDELIPAEAYAPSALGSARHAGLRCDWPVPGGDHALQGPRGDGFLALGRWLLARVREGGVWRCDR</sequence>
<keyword evidence="2" id="KW-1185">Reference proteome</keyword>
<evidence type="ECO:0000313" key="1">
    <source>
        <dbReference type="EMBL" id="RVT87943.1"/>
    </source>
</evidence>
<organism evidence="1 2">
    <name type="scientific">Inhella crocodyli</name>
    <dbReference type="NCBI Taxonomy" id="2499851"/>
    <lineage>
        <taxon>Bacteria</taxon>
        <taxon>Pseudomonadati</taxon>
        <taxon>Pseudomonadota</taxon>
        <taxon>Betaproteobacteria</taxon>
        <taxon>Burkholderiales</taxon>
        <taxon>Sphaerotilaceae</taxon>
        <taxon>Inhella</taxon>
    </lineage>
</organism>